<protein>
    <submittedName>
        <fullName evidence="3">DUF1129 domain-containing protein</fullName>
    </submittedName>
</protein>
<proteinExistence type="predicted"/>
<feature type="transmembrane region" description="Helical" evidence="2">
    <location>
        <begin position="212"/>
        <end position="229"/>
    </location>
</feature>
<feature type="region of interest" description="Disordered" evidence="1">
    <location>
        <begin position="1"/>
        <end position="33"/>
    </location>
</feature>
<dbReference type="PIRSF" id="PIRSF033111">
    <property type="entry name" value="UCP033111"/>
    <property type="match status" value="1"/>
</dbReference>
<name>A0ABW1S1H8_9LACO</name>
<comment type="caution">
    <text evidence="3">The sequence shown here is derived from an EMBL/GenBank/DDBJ whole genome shotgun (WGS) entry which is preliminary data.</text>
</comment>
<evidence type="ECO:0000313" key="4">
    <source>
        <dbReference type="Proteomes" id="UP001596282"/>
    </source>
</evidence>
<evidence type="ECO:0000313" key="3">
    <source>
        <dbReference type="EMBL" id="MFC6181261.1"/>
    </source>
</evidence>
<feature type="compositionally biased region" description="Basic and acidic residues" evidence="1">
    <location>
        <begin position="23"/>
        <end position="33"/>
    </location>
</feature>
<accession>A0ABW1S1H8</accession>
<dbReference type="EMBL" id="JBHSSC010000036">
    <property type="protein sequence ID" value="MFC6181261.1"/>
    <property type="molecule type" value="Genomic_DNA"/>
</dbReference>
<dbReference type="Proteomes" id="UP001596282">
    <property type="component" value="Unassembled WGS sequence"/>
</dbReference>
<evidence type="ECO:0000256" key="2">
    <source>
        <dbReference type="SAM" id="Phobius"/>
    </source>
</evidence>
<dbReference type="Pfam" id="PF06570">
    <property type="entry name" value="DUF1129"/>
    <property type="match status" value="1"/>
</dbReference>
<feature type="transmembrane region" description="Helical" evidence="2">
    <location>
        <begin position="105"/>
        <end position="129"/>
    </location>
</feature>
<feature type="transmembrane region" description="Helical" evidence="2">
    <location>
        <begin position="141"/>
        <end position="163"/>
    </location>
</feature>
<sequence>MSEAPKEPRNAQAGAKQIQAAEHPVREDSELTKRNGEYMRQMRKALNATSLTGEKKKAALDEMTATLLTEQHKGTTARQLYGTVQERTQEIVEGPKKDPAEQVRANYWITALDNGLMLFMIFCLMYGAIGFFGKTSSEQAGAQGITAILITSIVGGLGVAKLFDYLQPAKNKKNKVPTWRKILWSVMAIIAWMMIFTLAAALPTSINPALSAIWYLIIAAIVFVARLWLKRRYNITTSLF</sequence>
<dbReference type="RefSeq" id="WP_223876661.1">
    <property type="nucleotide sequence ID" value="NZ_BJDJ01000017.1"/>
</dbReference>
<dbReference type="InterPro" id="IPR009214">
    <property type="entry name" value="DUF1129"/>
</dbReference>
<keyword evidence="4" id="KW-1185">Reference proteome</keyword>
<organism evidence="3 4">
    <name type="scientific">Lactiplantibacillus daowaiensis</name>
    <dbReference type="NCBI Taxonomy" id="2559918"/>
    <lineage>
        <taxon>Bacteria</taxon>
        <taxon>Bacillati</taxon>
        <taxon>Bacillota</taxon>
        <taxon>Bacilli</taxon>
        <taxon>Lactobacillales</taxon>
        <taxon>Lactobacillaceae</taxon>
        <taxon>Lactiplantibacillus</taxon>
    </lineage>
</organism>
<gene>
    <name evidence="3" type="ORF">ACFP5Y_08520</name>
</gene>
<keyword evidence="2" id="KW-0472">Membrane</keyword>
<keyword evidence="2" id="KW-0812">Transmembrane</keyword>
<feature type="transmembrane region" description="Helical" evidence="2">
    <location>
        <begin position="183"/>
        <end position="206"/>
    </location>
</feature>
<keyword evidence="2" id="KW-1133">Transmembrane helix</keyword>
<evidence type="ECO:0000256" key="1">
    <source>
        <dbReference type="SAM" id="MobiDB-lite"/>
    </source>
</evidence>
<reference evidence="4" key="1">
    <citation type="journal article" date="2019" name="Int. J. Syst. Evol. Microbiol.">
        <title>The Global Catalogue of Microorganisms (GCM) 10K type strain sequencing project: providing services to taxonomists for standard genome sequencing and annotation.</title>
        <authorList>
            <consortium name="The Broad Institute Genomics Platform"/>
            <consortium name="The Broad Institute Genome Sequencing Center for Infectious Disease"/>
            <person name="Wu L."/>
            <person name="Ma J."/>
        </authorList>
    </citation>
    <scope>NUCLEOTIDE SEQUENCE [LARGE SCALE GENOMIC DNA]</scope>
    <source>
        <strain evidence="4">CCM 8933</strain>
    </source>
</reference>